<dbReference type="Proteomes" id="UP000248926">
    <property type="component" value="Unassembled WGS sequence"/>
</dbReference>
<dbReference type="InterPro" id="IPR002328">
    <property type="entry name" value="ADH_Zn_CS"/>
</dbReference>
<dbReference type="PANTHER" id="PTHR42683">
    <property type="entry name" value="ALDEHYDE REDUCTASE"/>
    <property type="match status" value="1"/>
</dbReference>
<gene>
    <name evidence="10" type="ORF">CA260_04040</name>
</gene>
<dbReference type="EC" id="1.1.1.2" evidence="7"/>
<sequence>MSQMHGWSAREAGKPLVLEQFDLGPLGAEEVEVAVDYCGICHSDLSMINNEWGMARFPFVPGHEVIGRVTALGEYAKGLSVGQRVGIGWTASSCMHCHPCLSGHQNLCPSSVATIGGGHQGGFADKVRSHWAWAIPLPEGIHLASAGPLLCGGITVLKPFLAYRITPNARVGVVGIGGLGHMAVKFARAWGCEVTAFTSNPSKADEARSFGAHHVVSSRDADAIKAIAGSLDLLLVTVNVPLDWNALLSTLAPLGRMHVVGAVLEPIPIPVFTLMMGEREVSSSPTGSPVDIATLLDFATRHDIRPQVEMFPMDQVNEALKHLADGKARYRIVLEAKAS</sequence>
<keyword evidence="5" id="KW-0521">NADP</keyword>
<dbReference type="InterPro" id="IPR029752">
    <property type="entry name" value="D-isomer_DH_CS1"/>
</dbReference>
<dbReference type="Pfam" id="PF00107">
    <property type="entry name" value="ADH_zinc_N"/>
    <property type="match status" value="1"/>
</dbReference>
<accession>A0A328P4W1</accession>
<dbReference type="RefSeq" id="WP_111981139.1">
    <property type="nucleotide sequence ID" value="NZ_NFZS01000001.1"/>
</dbReference>
<name>A0A328P4W1_9GAMM</name>
<keyword evidence="11" id="KW-1185">Reference proteome</keyword>
<evidence type="ECO:0000313" key="10">
    <source>
        <dbReference type="EMBL" id="RAO77079.1"/>
    </source>
</evidence>
<evidence type="ECO:0000256" key="4">
    <source>
        <dbReference type="ARBA" id="ARBA00022833"/>
    </source>
</evidence>
<organism evidence="10 11">
    <name type="scientific">Dyella jiangningensis</name>
    <dbReference type="NCBI Taxonomy" id="1379159"/>
    <lineage>
        <taxon>Bacteria</taxon>
        <taxon>Pseudomonadati</taxon>
        <taxon>Pseudomonadota</taxon>
        <taxon>Gammaproteobacteria</taxon>
        <taxon>Lysobacterales</taxon>
        <taxon>Rhodanobacteraceae</taxon>
        <taxon>Dyella</taxon>
    </lineage>
</organism>
<dbReference type="InterPro" id="IPR013154">
    <property type="entry name" value="ADH-like_N"/>
</dbReference>
<dbReference type="OrthoDB" id="9771084at2"/>
<dbReference type="GO" id="GO:0008270">
    <property type="term" value="F:zinc ion binding"/>
    <property type="evidence" value="ECO:0007669"/>
    <property type="project" value="InterPro"/>
</dbReference>
<evidence type="ECO:0000256" key="6">
    <source>
        <dbReference type="ARBA" id="ARBA00023002"/>
    </source>
</evidence>
<evidence type="ECO:0000256" key="8">
    <source>
        <dbReference type="RuleBase" id="RU361277"/>
    </source>
</evidence>
<evidence type="ECO:0000256" key="3">
    <source>
        <dbReference type="ARBA" id="ARBA00022723"/>
    </source>
</evidence>
<protein>
    <recommendedName>
        <fullName evidence="7">alcohol dehydrogenase (NADP(+))</fullName>
        <ecNumber evidence="7">1.1.1.2</ecNumber>
    </recommendedName>
</protein>
<keyword evidence="4 8" id="KW-0862">Zinc</keyword>
<dbReference type="InterPro" id="IPR011032">
    <property type="entry name" value="GroES-like_sf"/>
</dbReference>
<evidence type="ECO:0000313" key="11">
    <source>
        <dbReference type="Proteomes" id="UP000248926"/>
    </source>
</evidence>
<dbReference type="Pfam" id="PF08240">
    <property type="entry name" value="ADH_N"/>
    <property type="match status" value="1"/>
</dbReference>
<dbReference type="InterPro" id="IPR036291">
    <property type="entry name" value="NAD(P)-bd_dom_sf"/>
</dbReference>
<dbReference type="Gene3D" id="3.40.50.720">
    <property type="entry name" value="NAD(P)-binding Rossmann-like Domain"/>
    <property type="match status" value="1"/>
</dbReference>
<keyword evidence="6" id="KW-0560">Oxidoreductase</keyword>
<comment type="cofactor">
    <cofactor evidence="1 8">
        <name>Zn(2+)</name>
        <dbReference type="ChEBI" id="CHEBI:29105"/>
    </cofactor>
</comment>
<dbReference type="SUPFAM" id="SSF50129">
    <property type="entry name" value="GroES-like"/>
    <property type="match status" value="1"/>
</dbReference>
<dbReference type="SMART" id="SM00829">
    <property type="entry name" value="PKS_ER"/>
    <property type="match status" value="1"/>
</dbReference>
<dbReference type="EMBL" id="NFZS01000001">
    <property type="protein sequence ID" value="RAO77079.1"/>
    <property type="molecule type" value="Genomic_DNA"/>
</dbReference>
<comment type="caution">
    <text evidence="10">The sequence shown here is derived from an EMBL/GenBank/DDBJ whole genome shotgun (WGS) entry which is preliminary data.</text>
</comment>
<dbReference type="InterPro" id="IPR047109">
    <property type="entry name" value="CAD-like"/>
</dbReference>
<dbReference type="FunFam" id="3.40.50.720:FF:000022">
    <property type="entry name" value="Cinnamyl alcohol dehydrogenase"/>
    <property type="match status" value="1"/>
</dbReference>
<proteinExistence type="inferred from homology"/>
<dbReference type="FunFam" id="3.90.180.10:FF:000018">
    <property type="entry name" value="NAD(P)-dependent alcohol dehydrogenase"/>
    <property type="match status" value="1"/>
</dbReference>
<evidence type="ECO:0000256" key="2">
    <source>
        <dbReference type="ARBA" id="ARBA00008072"/>
    </source>
</evidence>
<dbReference type="PROSITE" id="PS00059">
    <property type="entry name" value="ADH_ZINC"/>
    <property type="match status" value="1"/>
</dbReference>
<feature type="domain" description="Enoyl reductase (ER)" evidence="9">
    <location>
        <begin position="13"/>
        <end position="334"/>
    </location>
</feature>
<comment type="similarity">
    <text evidence="2 8">Belongs to the zinc-containing alcohol dehydrogenase family.</text>
</comment>
<dbReference type="PROSITE" id="PS00065">
    <property type="entry name" value="D_2_HYDROXYACID_DH_1"/>
    <property type="match status" value="1"/>
</dbReference>
<dbReference type="InterPro" id="IPR020843">
    <property type="entry name" value="ER"/>
</dbReference>
<dbReference type="SUPFAM" id="SSF51735">
    <property type="entry name" value="NAD(P)-binding Rossmann-fold domains"/>
    <property type="match status" value="1"/>
</dbReference>
<evidence type="ECO:0000256" key="7">
    <source>
        <dbReference type="ARBA" id="ARBA00024074"/>
    </source>
</evidence>
<dbReference type="AlphaFoldDB" id="A0A328P4W1"/>
<evidence type="ECO:0000256" key="1">
    <source>
        <dbReference type="ARBA" id="ARBA00001947"/>
    </source>
</evidence>
<dbReference type="Gene3D" id="3.90.180.10">
    <property type="entry name" value="Medium-chain alcohol dehydrogenases, catalytic domain"/>
    <property type="match status" value="1"/>
</dbReference>
<evidence type="ECO:0000259" key="9">
    <source>
        <dbReference type="SMART" id="SM00829"/>
    </source>
</evidence>
<evidence type="ECO:0000256" key="5">
    <source>
        <dbReference type="ARBA" id="ARBA00022857"/>
    </source>
</evidence>
<keyword evidence="3 8" id="KW-0479">Metal-binding</keyword>
<reference evidence="10 11" key="1">
    <citation type="journal article" date="2018" name="Genet. Mol. Biol.">
        <title>The genome sequence of Dyella jiangningensis FCAV SCS01 from a lignocellulose-decomposing microbial consortium metagenome reveals potential for biotechnological applications.</title>
        <authorList>
            <person name="Desiderato J.G."/>
            <person name="Alvarenga D.O."/>
            <person name="Constancio M.T.L."/>
            <person name="Alves L.M.C."/>
            <person name="Varani A.M."/>
        </authorList>
    </citation>
    <scope>NUCLEOTIDE SEQUENCE [LARGE SCALE GENOMIC DNA]</scope>
    <source>
        <strain evidence="10 11">FCAV SCS01</strain>
    </source>
</reference>
<dbReference type="InterPro" id="IPR013149">
    <property type="entry name" value="ADH-like_C"/>
</dbReference>
<dbReference type="GO" id="GO:0008106">
    <property type="term" value="F:alcohol dehydrogenase (NADP+) activity"/>
    <property type="evidence" value="ECO:0007669"/>
    <property type="project" value="UniProtKB-EC"/>
</dbReference>
<dbReference type="CDD" id="cd05283">
    <property type="entry name" value="CAD1"/>
    <property type="match status" value="1"/>
</dbReference>